<dbReference type="Pfam" id="PF13102">
    <property type="entry name" value="Phage_int_SAM_5"/>
    <property type="match status" value="1"/>
</dbReference>
<dbReference type="InterPro" id="IPR013762">
    <property type="entry name" value="Integrase-like_cat_sf"/>
</dbReference>
<dbReference type="InterPro" id="IPR010998">
    <property type="entry name" value="Integrase_recombinase_N"/>
</dbReference>
<dbReference type="EMBL" id="JAZDDG010000001">
    <property type="protein sequence ID" value="MEE1974928.1"/>
    <property type="molecule type" value="Genomic_DNA"/>
</dbReference>
<dbReference type="PANTHER" id="PTHR30349:SF64">
    <property type="entry name" value="PROPHAGE INTEGRASE INTD-RELATED"/>
    <property type="match status" value="1"/>
</dbReference>
<keyword evidence="2" id="KW-0238">DNA-binding</keyword>
<evidence type="ECO:0000259" key="4">
    <source>
        <dbReference type="PROSITE" id="PS51898"/>
    </source>
</evidence>
<sequence>MPTVKRSKGTIRFTFKDSKVKLEKEPKRESLIMMYFSNGKERFKYSTGFYSCYSDWDSQKQRIRNKAHIIDRDYVNDYLNKIESELYREISKMNAQGKPITKEYLTRKLDQITGKNQEADSYEKPNLIEYYSRLIQRKKDKVKLTTLGSHKQTHRLLQEYDNKLDFVQIDHDFYDAFIDFLYSKDFAPNTVGKHIKNLKVVMNSATNEGINTNFLYRQREFKVIKEQTVAIYLDEDEIKRIHELNLSDFPRLEKARDIFLIGCYTGQRVSDYNGLTREDIIKNRGYEFFKIKQKKTGKEVFCPISNEIKEIINAPRNKGNLSLKMNEQDINRYIKEVGRKADINQLIEVSYSKGDKNIVEKRPKYLLIATHTARRSFCTNMFKKGMKPYQIMEVSGHSSEKVFYNYIRIDKEERAVRIAESGFFNI</sequence>
<dbReference type="InterPro" id="IPR011010">
    <property type="entry name" value="DNA_brk_join_enz"/>
</dbReference>
<dbReference type="InterPro" id="IPR025269">
    <property type="entry name" value="SAM-like_dom"/>
</dbReference>
<name>A0ABU7IQI9_9FLAO</name>
<dbReference type="Proteomes" id="UP001356308">
    <property type="component" value="Unassembled WGS sequence"/>
</dbReference>
<comment type="similarity">
    <text evidence="1">Belongs to the 'phage' integrase family.</text>
</comment>
<organism evidence="5 6">
    <name type="scientific">Maribacter cobaltidurans</name>
    <dbReference type="NCBI Taxonomy" id="1178778"/>
    <lineage>
        <taxon>Bacteria</taxon>
        <taxon>Pseudomonadati</taxon>
        <taxon>Bacteroidota</taxon>
        <taxon>Flavobacteriia</taxon>
        <taxon>Flavobacteriales</taxon>
        <taxon>Flavobacteriaceae</taxon>
        <taxon>Maribacter</taxon>
    </lineage>
</organism>
<dbReference type="InterPro" id="IPR050090">
    <property type="entry name" value="Tyrosine_recombinase_XerCD"/>
</dbReference>
<evidence type="ECO:0000313" key="5">
    <source>
        <dbReference type="EMBL" id="MEE1974928.1"/>
    </source>
</evidence>
<evidence type="ECO:0000256" key="2">
    <source>
        <dbReference type="ARBA" id="ARBA00023125"/>
    </source>
</evidence>
<dbReference type="InterPro" id="IPR002104">
    <property type="entry name" value="Integrase_catalytic"/>
</dbReference>
<gene>
    <name evidence="5" type="ORF">V1I91_02530</name>
</gene>
<dbReference type="InterPro" id="IPR035386">
    <property type="entry name" value="Arm-DNA-bind_5"/>
</dbReference>
<dbReference type="Gene3D" id="1.10.150.130">
    <property type="match status" value="1"/>
</dbReference>
<evidence type="ECO:0000313" key="6">
    <source>
        <dbReference type="Proteomes" id="UP001356308"/>
    </source>
</evidence>
<accession>A0ABU7IQI9</accession>
<dbReference type="SUPFAM" id="SSF56349">
    <property type="entry name" value="DNA breaking-rejoining enzymes"/>
    <property type="match status" value="1"/>
</dbReference>
<dbReference type="RefSeq" id="WP_272649756.1">
    <property type="nucleotide sequence ID" value="NZ_JAZDDG010000001.1"/>
</dbReference>
<proteinExistence type="inferred from homology"/>
<dbReference type="PROSITE" id="PS51898">
    <property type="entry name" value="TYR_RECOMBINASE"/>
    <property type="match status" value="1"/>
</dbReference>
<reference evidence="5 6" key="1">
    <citation type="submission" date="2024-01" db="EMBL/GenBank/DDBJ databases">
        <title>Maribacter spp. originated from different algae showed divergent polysaccharides utilization ability.</title>
        <authorList>
            <person name="Wang H."/>
            <person name="Wu Y."/>
        </authorList>
    </citation>
    <scope>NUCLEOTIDE SEQUENCE [LARGE SCALE GENOMIC DNA]</scope>
    <source>
        <strain evidence="5 6">PR1</strain>
    </source>
</reference>
<comment type="caution">
    <text evidence="5">The sequence shown here is derived from an EMBL/GenBank/DDBJ whole genome shotgun (WGS) entry which is preliminary data.</text>
</comment>
<dbReference type="Pfam" id="PF17293">
    <property type="entry name" value="Arm-DNA-bind_5"/>
    <property type="match status" value="1"/>
</dbReference>
<evidence type="ECO:0000256" key="1">
    <source>
        <dbReference type="ARBA" id="ARBA00008857"/>
    </source>
</evidence>
<evidence type="ECO:0000256" key="3">
    <source>
        <dbReference type="ARBA" id="ARBA00023172"/>
    </source>
</evidence>
<keyword evidence="6" id="KW-1185">Reference proteome</keyword>
<dbReference type="CDD" id="cd01185">
    <property type="entry name" value="INTN1_C_like"/>
    <property type="match status" value="1"/>
</dbReference>
<feature type="domain" description="Tyr recombinase" evidence="4">
    <location>
        <begin position="228"/>
        <end position="419"/>
    </location>
</feature>
<dbReference type="Gene3D" id="1.10.443.10">
    <property type="entry name" value="Intergrase catalytic core"/>
    <property type="match status" value="1"/>
</dbReference>
<dbReference type="PANTHER" id="PTHR30349">
    <property type="entry name" value="PHAGE INTEGRASE-RELATED"/>
    <property type="match status" value="1"/>
</dbReference>
<dbReference type="Pfam" id="PF00589">
    <property type="entry name" value="Phage_integrase"/>
    <property type="match status" value="1"/>
</dbReference>
<protein>
    <submittedName>
        <fullName evidence="5">Site-specific integrase</fullName>
    </submittedName>
</protein>
<keyword evidence="3" id="KW-0233">DNA recombination</keyword>